<protein>
    <submittedName>
        <fullName evidence="1">Uncharacterized protein</fullName>
    </submittedName>
</protein>
<keyword evidence="2" id="KW-1185">Reference proteome</keyword>
<dbReference type="RefSeq" id="WP_119750480.1">
    <property type="nucleotide sequence ID" value="NZ_BBQY01000049.1"/>
</dbReference>
<sequence length="78" mass="8812">MFNPFQRTCADAYCEGDFAHVEDIEQVRAVSDTLFTFLMIELGTPEDCDTREEALRRMAMAIGNIQDFAAAIEKMQTA</sequence>
<gene>
    <name evidence="1" type="ORF">MBESOW_P4102</name>
</gene>
<comment type="caution">
    <text evidence="1">The sequence shown here is derived from an EMBL/GenBank/DDBJ whole genome shotgun (WGS) entry which is preliminary data.</text>
</comment>
<reference evidence="1 2" key="1">
    <citation type="submission" date="2014-12" db="EMBL/GenBank/DDBJ databases">
        <title>Whole genome sequencing of Sphingobium xenophagum OW59.</title>
        <authorList>
            <person name="Ohta Y."/>
            <person name="Nishi S."/>
            <person name="Hatada Y."/>
        </authorList>
    </citation>
    <scope>NUCLEOTIDE SEQUENCE [LARGE SCALE GENOMIC DNA]</scope>
    <source>
        <strain evidence="1 2">OW59</strain>
    </source>
</reference>
<name>A0A401J8C5_SPHXE</name>
<accession>A0A401J8C5</accession>
<evidence type="ECO:0000313" key="1">
    <source>
        <dbReference type="EMBL" id="GBH32873.1"/>
    </source>
</evidence>
<dbReference type="EMBL" id="BBQY01000049">
    <property type="protein sequence ID" value="GBH32873.1"/>
    <property type="molecule type" value="Genomic_DNA"/>
</dbReference>
<evidence type="ECO:0000313" key="2">
    <source>
        <dbReference type="Proteomes" id="UP000290975"/>
    </source>
</evidence>
<dbReference type="Proteomes" id="UP000290975">
    <property type="component" value="Unassembled WGS sequence"/>
</dbReference>
<organism evidence="1 2">
    <name type="scientific">Sphingobium xenophagum</name>
    <dbReference type="NCBI Taxonomy" id="121428"/>
    <lineage>
        <taxon>Bacteria</taxon>
        <taxon>Pseudomonadati</taxon>
        <taxon>Pseudomonadota</taxon>
        <taxon>Alphaproteobacteria</taxon>
        <taxon>Sphingomonadales</taxon>
        <taxon>Sphingomonadaceae</taxon>
        <taxon>Sphingobium</taxon>
    </lineage>
</organism>
<proteinExistence type="predicted"/>
<dbReference type="AlphaFoldDB" id="A0A401J8C5"/>